<protein>
    <submittedName>
        <fullName evidence="1">Importin-like protein</fullName>
    </submittedName>
</protein>
<keyword evidence="2" id="KW-1185">Reference proteome</keyword>
<evidence type="ECO:0000313" key="2">
    <source>
        <dbReference type="Proteomes" id="UP000265520"/>
    </source>
</evidence>
<name>A0A392V737_9FABA</name>
<comment type="caution">
    <text evidence="1">The sequence shown here is derived from an EMBL/GenBank/DDBJ whole genome shotgun (WGS) entry which is preliminary data.</text>
</comment>
<dbReference type="EMBL" id="LXQA011058456">
    <property type="protein sequence ID" value="MCI83079.1"/>
    <property type="molecule type" value="Genomic_DNA"/>
</dbReference>
<dbReference type="Proteomes" id="UP000265520">
    <property type="component" value="Unassembled WGS sequence"/>
</dbReference>
<dbReference type="AlphaFoldDB" id="A0A392V737"/>
<proteinExistence type="predicted"/>
<sequence length="32" mass="3802">MMTKKYASHIDWQFRYAAMLAIGWIAERNIKG</sequence>
<accession>A0A392V737</accession>
<reference evidence="1 2" key="1">
    <citation type="journal article" date="2018" name="Front. Plant Sci.">
        <title>Red Clover (Trifolium pratense) and Zigzag Clover (T. medium) - A Picture of Genomic Similarities and Differences.</title>
        <authorList>
            <person name="Dluhosova J."/>
            <person name="Istvanek J."/>
            <person name="Nedelnik J."/>
            <person name="Repkova J."/>
        </authorList>
    </citation>
    <scope>NUCLEOTIDE SEQUENCE [LARGE SCALE GENOMIC DNA]</scope>
    <source>
        <strain evidence="2">cv. 10/8</strain>
        <tissue evidence="1">Leaf</tissue>
    </source>
</reference>
<organism evidence="1 2">
    <name type="scientific">Trifolium medium</name>
    <dbReference type="NCBI Taxonomy" id="97028"/>
    <lineage>
        <taxon>Eukaryota</taxon>
        <taxon>Viridiplantae</taxon>
        <taxon>Streptophyta</taxon>
        <taxon>Embryophyta</taxon>
        <taxon>Tracheophyta</taxon>
        <taxon>Spermatophyta</taxon>
        <taxon>Magnoliopsida</taxon>
        <taxon>eudicotyledons</taxon>
        <taxon>Gunneridae</taxon>
        <taxon>Pentapetalae</taxon>
        <taxon>rosids</taxon>
        <taxon>fabids</taxon>
        <taxon>Fabales</taxon>
        <taxon>Fabaceae</taxon>
        <taxon>Papilionoideae</taxon>
        <taxon>50 kb inversion clade</taxon>
        <taxon>NPAAA clade</taxon>
        <taxon>Hologalegina</taxon>
        <taxon>IRL clade</taxon>
        <taxon>Trifolieae</taxon>
        <taxon>Trifolium</taxon>
    </lineage>
</organism>
<evidence type="ECO:0000313" key="1">
    <source>
        <dbReference type="EMBL" id="MCI83079.1"/>
    </source>
</evidence>
<feature type="non-terminal residue" evidence="1">
    <location>
        <position position="32"/>
    </location>
</feature>